<accession>A0A1A9I128</accession>
<dbReference type="Proteomes" id="UP000077667">
    <property type="component" value="Chromosome"/>
</dbReference>
<dbReference type="InterPro" id="IPR014710">
    <property type="entry name" value="RmlC-like_jellyroll"/>
</dbReference>
<dbReference type="PROSITE" id="PS00041">
    <property type="entry name" value="HTH_ARAC_FAMILY_1"/>
    <property type="match status" value="1"/>
</dbReference>
<keyword evidence="3" id="KW-0804">Transcription</keyword>
<name>A0A1A9I128_9BACT</name>
<dbReference type="InterPro" id="IPR018062">
    <property type="entry name" value="HTH_AraC-typ_CS"/>
</dbReference>
<dbReference type="InterPro" id="IPR020449">
    <property type="entry name" value="Tscrpt_reg_AraC-type_HTH"/>
</dbReference>
<organism evidence="5 6">
    <name type="scientific">Niabella ginsenosidivorans</name>
    <dbReference type="NCBI Taxonomy" id="1176587"/>
    <lineage>
        <taxon>Bacteria</taxon>
        <taxon>Pseudomonadati</taxon>
        <taxon>Bacteroidota</taxon>
        <taxon>Chitinophagia</taxon>
        <taxon>Chitinophagales</taxon>
        <taxon>Chitinophagaceae</taxon>
        <taxon>Niabella</taxon>
    </lineage>
</organism>
<dbReference type="STRING" id="1176587.A8C56_09720"/>
<dbReference type="PANTHER" id="PTHR43280">
    <property type="entry name" value="ARAC-FAMILY TRANSCRIPTIONAL REGULATOR"/>
    <property type="match status" value="1"/>
</dbReference>
<dbReference type="OrthoDB" id="9787988at2"/>
<evidence type="ECO:0000256" key="1">
    <source>
        <dbReference type="ARBA" id="ARBA00023015"/>
    </source>
</evidence>
<dbReference type="Gene3D" id="2.60.120.10">
    <property type="entry name" value="Jelly Rolls"/>
    <property type="match status" value="1"/>
</dbReference>
<sequence length="286" mass="33366">MIPKLMKVQKTDSESFAVNRYVHEDRFPAIWHFHDEYELTLILESNGTRMVGDHIDSFAAGDLIFIGKNLPHTWRNEGIKNYKKAEALVLHFLEDMWGHRFFESPEMKNVLALLERSHRGIRITGKTKVVLTELLLAMEKTKGIEKIRLLLSLLDILSTSEDLVELSSEVFVKSIEDPGSERLRKIYEYIMNNFHKDINLVEVAEVAHMSPSAFSRYFKSRMRKPFRQFIIELKVGYACKLLMQEDRAVTEVCYESGFQNLSNFNEQFKKITGLTPKKYQLTHTNK</sequence>
<dbReference type="PROSITE" id="PS01124">
    <property type="entry name" value="HTH_ARAC_FAMILY_2"/>
    <property type="match status" value="1"/>
</dbReference>
<dbReference type="EMBL" id="CP015772">
    <property type="protein sequence ID" value="ANH81223.1"/>
    <property type="molecule type" value="Genomic_DNA"/>
</dbReference>
<evidence type="ECO:0000259" key="4">
    <source>
        <dbReference type="PROSITE" id="PS01124"/>
    </source>
</evidence>
<dbReference type="AlphaFoldDB" id="A0A1A9I128"/>
<evidence type="ECO:0000256" key="3">
    <source>
        <dbReference type="ARBA" id="ARBA00023163"/>
    </source>
</evidence>
<evidence type="ECO:0000256" key="2">
    <source>
        <dbReference type="ARBA" id="ARBA00023125"/>
    </source>
</evidence>
<dbReference type="CDD" id="cd06976">
    <property type="entry name" value="cupin_MtlR-like_N"/>
    <property type="match status" value="1"/>
</dbReference>
<keyword evidence="1" id="KW-0805">Transcription regulation</keyword>
<proteinExistence type="predicted"/>
<dbReference type="Pfam" id="PF12833">
    <property type="entry name" value="HTH_18"/>
    <property type="match status" value="1"/>
</dbReference>
<dbReference type="GO" id="GO:0003700">
    <property type="term" value="F:DNA-binding transcription factor activity"/>
    <property type="evidence" value="ECO:0007669"/>
    <property type="project" value="InterPro"/>
</dbReference>
<dbReference type="KEGG" id="nia:A8C56_09720"/>
<evidence type="ECO:0000313" key="6">
    <source>
        <dbReference type="Proteomes" id="UP000077667"/>
    </source>
</evidence>
<dbReference type="SMART" id="SM00342">
    <property type="entry name" value="HTH_ARAC"/>
    <property type="match status" value="1"/>
</dbReference>
<dbReference type="InterPro" id="IPR018060">
    <property type="entry name" value="HTH_AraC"/>
</dbReference>
<gene>
    <name evidence="5" type="ORF">A8C56_09720</name>
</gene>
<reference evidence="5 6" key="1">
    <citation type="submission" date="2016-05" db="EMBL/GenBank/DDBJ databases">
        <title>Niabella ginsenosidivorans BS26 whole genome sequencing.</title>
        <authorList>
            <person name="Im W.T."/>
            <person name="Siddiqi M.Z."/>
        </authorList>
    </citation>
    <scope>NUCLEOTIDE SEQUENCE [LARGE SCALE GENOMIC DNA]</scope>
    <source>
        <strain evidence="5 6">BS26</strain>
    </source>
</reference>
<dbReference type="GO" id="GO:0043565">
    <property type="term" value="F:sequence-specific DNA binding"/>
    <property type="evidence" value="ECO:0007669"/>
    <property type="project" value="InterPro"/>
</dbReference>
<keyword evidence="2" id="KW-0238">DNA-binding</keyword>
<feature type="domain" description="HTH araC/xylS-type" evidence="4">
    <location>
        <begin position="184"/>
        <end position="282"/>
    </location>
</feature>
<dbReference type="InterPro" id="IPR009057">
    <property type="entry name" value="Homeodomain-like_sf"/>
</dbReference>
<dbReference type="SUPFAM" id="SSF46689">
    <property type="entry name" value="Homeodomain-like"/>
    <property type="match status" value="2"/>
</dbReference>
<dbReference type="SUPFAM" id="SSF51182">
    <property type="entry name" value="RmlC-like cupins"/>
    <property type="match status" value="1"/>
</dbReference>
<dbReference type="PANTHER" id="PTHR43280:SF27">
    <property type="entry name" value="TRANSCRIPTIONAL REGULATOR MTLR"/>
    <property type="match status" value="1"/>
</dbReference>
<evidence type="ECO:0000313" key="5">
    <source>
        <dbReference type="EMBL" id="ANH81223.1"/>
    </source>
</evidence>
<dbReference type="Gene3D" id="1.10.10.60">
    <property type="entry name" value="Homeodomain-like"/>
    <property type="match status" value="2"/>
</dbReference>
<dbReference type="InterPro" id="IPR011051">
    <property type="entry name" value="RmlC_Cupin_sf"/>
</dbReference>
<dbReference type="PRINTS" id="PR00032">
    <property type="entry name" value="HTHARAC"/>
</dbReference>
<protein>
    <recommendedName>
        <fullName evidence="4">HTH araC/xylS-type domain-containing protein</fullName>
    </recommendedName>
</protein>
<keyword evidence="6" id="KW-1185">Reference proteome</keyword>